<sequence>MILAFFFSVVFVRFCCVIAHSDFLHLDCLLWPWTVCCFRFQFSSSFFSSIDVRGFPGIIFIVFFPLLLSFLPSSHSCLLLH</sequence>
<evidence type="ECO:0000256" key="1">
    <source>
        <dbReference type="SAM" id="Phobius"/>
    </source>
</evidence>
<protein>
    <submittedName>
        <fullName evidence="2">Uncharacterized protein</fullName>
    </submittedName>
</protein>
<evidence type="ECO:0000313" key="2">
    <source>
        <dbReference type="EMBL" id="PNS23347.1"/>
    </source>
</evidence>
<keyword evidence="1" id="KW-0812">Transmembrane</keyword>
<reference evidence="2" key="2">
    <citation type="submission" date="2017-07" db="EMBL/GenBank/DDBJ databases">
        <title>WGS assembly of Populus trichocarpa.</title>
        <authorList>
            <person name="Tuskan G."/>
            <person name="Difazio S."/>
            <person name="Jansson S."/>
            <person name="Bohlmann J."/>
            <person name="Grigoriev I."/>
            <person name="Hellsten U."/>
            <person name="Putnam N."/>
            <person name="Ralph S."/>
            <person name="Rombauts S."/>
            <person name="Salamov A."/>
            <person name="Schein J."/>
            <person name="Sterck L."/>
            <person name="Aerts A."/>
            <person name="Bhalerao R."/>
            <person name="Bhalerao R."/>
            <person name="Blaudez D."/>
            <person name="Boerjan W."/>
            <person name="Brun A."/>
            <person name="Brunner A."/>
            <person name="Busov V."/>
            <person name="Campbell M."/>
            <person name="Carlson J."/>
            <person name="Chalot M."/>
            <person name="Chapman J."/>
            <person name="Chen G."/>
            <person name="Cooper D."/>
            <person name="Coutinho P."/>
            <person name="Couturier J."/>
            <person name="Covert S."/>
            <person name="Cronk Q."/>
            <person name="Cunningham R."/>
            <person name="Davis J."/>
            <person name="Degroeve S."/>
            <person name="Dejardin A."/>
            <person name="Depamphilis C."/>
            <person name="Detter J."/>
            <person name="Dirks B."/>
            <person name="Dubchak I."/>
            <person name="Duplessis S."/>
            <person name="Ehlting J."/>
            <person name="Ellis B."/>
            <person name="Gendler K."/>
            <person name="Goodstein D."/>
            <person name="Gribskov M."/>
            <person name="Grimwood J."/>
            <person name="Groover A."/>
            <person name="Gunter L."/>
            <person name="Hamberger B."/>
            <person name="Heinze B."/>
            <person name="Helariutta Y."/>
            <person name="Henrissat B."/>
            <person name="Holligan D."/>
            <person name="Holt R."/>
            <person name="Huang W."/>
            <person name="Islam-Faridi N."/>
            <person name="Jones S."/>
            <person name="Jones-Rhoades M."/>
            <person name="Jorgensen R."/>
            <person name="Joshi C."/>
            <person name="Kangasjarvi J."/>
            <person name="Karlsson J."/>
            <person name="Kelleher C."/>
            <person name="Kirkpatrick R."/>
            <person name="Kirst M."/>
            <person name="Kohler A."/>
            <person name="Kalluri U."/>
            <person name="Larimer F."/>
            <person name="Leebens-Mack J."/>
            <person name="Leple J."/>
            <person name="Locascio P."/>
            <person name="Lou Y."/>
            <person name="Lucas S."/>
            <person name="Martin F."/>
            <person name="Montanini B."/>
            <person name="Napoli C."/>
            <person name="Nelson D."/>
            <person name="Nelson C."/>
            <person name="Nieminen K."/>
            <person name="Nilsson O."/>
            <person name="Pereda V."/>
            <person name="Peter G."/>
            <person name="Philippe R."/>
            <person name="Pilate G."/>
            <person name="Poliakov A."/>
            <person name="Razumovskaya J."/>
            <person name="Richardson P."/>
            <person name="Rinaldi C."/>
            <person name="Ritland K."/>
            <person name="Rouze P."/>
            <person name="Ryaboy D."/>
            <person name="Schmutz J."/>
            <person name="Schrader J."/>
            <person name="Segerman B."/>
            <person name="Shin H."/>
            <person name="Siddiqui A."/>
            <person name="Sterky F."/>
            <person name="Terry A."/>
            <person name="Tsai C."/>
            <person name="Uberbacher E."/>
            <person name="Unneberg P."/>
            <person name="Vahala J."/>
            <person name="Wall K."/>
            <person name="Wessler S."/>
            <person name="Yang G."/>
            <person name="Yin T."/>
            <person name="Douglas C."/>
            <person name="Marra M."/>
            <person name="Sandberg G."/>
            <person name="Van De Peer Y."/>
            <person name="Rokhsar D."/>
        </authorList>
    </citation>
    <scope>NUCLEOTIDE SEQUENCE</scope>
    <source>
        <strain evidence="2">Nisqually-1</strain>
    </source>
</reference>
<keyword evidence="1" id="KW-0472">Membrane</keyword>
<organism evidence="2">
    <name type="scientific">Populus trichocarpa</name>
    <name type="common">Western balsam poplar</name>
    <name type="synonym">Populus balsamifera subsp. trichocarpa</name>
    <dbReference type="NCBI Taxonomy" id="3694"/>
    <lineage>
        <taxon>Eukaryota</taxon>
        <taxon>Viridiplantae</taxon>
        <taxon>Streptophyta</taxon>
        <taxon>Embryophyta</taxon>
        <taxon>Tracheophyta</taxon>
        <taxon>Spermatophyta</taxon>
        <taxon>Magnoliopsida</taxon>
        <taxon>eudicotyledons</taxon>
        <taxon>Gunneridae</taxon>
        <taxon>Pentapetalae</taxon>
        <taxon>rosids</taxon>
        <taxon>fabids</taxon>
        <taxon>Malpighiales</taxon>
        <taxon>Salicaceae</taxon>
        <taxon>Saliceae</taxon>
        <taxon>Populus</taxon>
    </lineage>
</organism>
<dbReference type="AlphaFoldDB" id="A0A2K1R7U4"/>
<reference evidence="2" key="1">
    <citation type="journal article" date="2006" name="Science">
        <title>The genome of black cottonwood, Populus trichocarpa (Torr. &amp; Gray).</title>
        <authorList>
            <person name="Tuskan G.A."/>
            <person name="Difazio S."/>
            <person name="Jansson S."/>
            <person name="Bohlmann J."/>
            <person name="Grigoriev I."/>
            <person name="Hellsten U."/>
            <person name="Putnam N."/>
            <person name="Ralph S."/>
            <person name="Rombauts S."/>
            <person name="Salamov A."/>
            <person name="Schein J."/>
            <person name="Sterck L."/>
            <person name="Aerts A."/>
            <person name="Bhalerao R.R."/>
            <person name="Bhalerao R.P."/>
            <person name="Blaudez D."/>
            <person name="Boerjan W."/>
            <person name="Brun A."/>
            <person name="Brunner A."/>
            <person name="Busov V."/>
            <person name="Campbell M."/>
            <person name="Carlson J."/>
            <person name="Chalot M."/>
            <person name="Chapman J."/>
            <person name="Chen G.L."/>
            <person name="Cooper D."/>
            <person name="Coutinho P.M."/>
            <person name="Couturier J."/>
            <person name="Covert S."/>
            <person name="Cronk Q."/>
            <person name="Cunningham R."/>
            <person name="Davis J."/>
            <person name="Degroeve S."/>
            <person name="Dejardin A."/>
            <person name="Depamphilis C."/>
            <person name="Detter J."/>
            <person name="Dirks B."/>
            <person name="Dubchak I."/>
            <person name="Duplessis S."/>
            <person name="Ehlting J."/>
            <person name="Ellis B."/>
            <person name="Gendler K."/>
            <person name="Goodstein D."/>
            <person name="Gribskov M."/>
            <person name="Grimwood J."/>
            <person name="Groover A."/>
            <person name="Gunter L."/>
            <person name="Hamberger B."/>
            <person name="Heinze B."/>
            <person name="Helariutta Y."/>
            <person name="Henrissat B."/>
            <person name="Holligan D."/>
            <person name="Holt R."/>
            <person name="Huang W."/>
            <person name="Islam-Faridi N."/>
            <person name="Jones S."/>
            <person name="Jones-Rhoades M."/>
            <person name="Jorgensen R."/>
            <person name="Joshi C."/>
            <person name="Kangasjarvi J."/>
            <person name="Karlsson J."/>
            <person name="Kelleher C."/>
            <person name="Kirkpatrick R."/>
            <person name="Kirst M."/>
            <person name="Kohler A."/>
            <person name="Kalluri U."/>
            <person name="Larimer F."/>
            <person name="Leebens-Mack J."/>
            <person name="Leple J.C."/>
            <person name="Locascio P."/>
            <person name="Lou Y."/>
            <person name="Lucas S."/>
            <person name="Martin F."/>
            <person name="Montanini B."/>
            <person name="Napoli C."/>
            <person name="Nelson D.R."/>
            <person name="Nelson C."/>
            <person name="Nieminen K."/>
            <person name="Nilsson O."/>
            <person name="Pereda V."/>
            <person name="Peter G."/>
            <person name="Philippe R."/>
            <person name="Pilate G."/>
            <person name="Poliakov A."/>
            <person name="Razumovskaya J."/>
            <person name="Richardson P."/>
            <person name="Rinaldi C."/>
            <person name="Ritland K."/>
            <person name="Rouze P."/>
            <person name="Ryaboy D."/>
            <person name="Schmutz J."/>
            <person name="Schrader J."/>
            <person name="Segerman B."/>
            <person name="Shin H."/>
            <person name="Siddiqui A."/>
            <person name="Sterky F."/>
            <person name="Terry A."/>
            <person name="Tsai C.J."/>
            <person name="Uberbacher E."/>
            <person name="Unneberg P."/>
            <person name="Vahala J."/>
            <person name="Wall K."/>
            <person name="Wessler S."/>
            <person name="Yang G."/>
            <person name="Yin T."/>
            <person name="Douglas C."/>
            <person name="Marra M."/>
            <person name="Sandberg G."/>
            <person name="Van de Peer Y."/>
            <person name="Rokhsar D."/>
        </authorList>
    </citation>
    <scope>NUCLEOTIDE SEQUENCE [LARGE SCALE GENOMIC DNA]</scope>
    <source>
        <strain evidence="2">Nisqually-1</strain>
    </source>
</reference>
<proteinExistence type="predicted"/>
<name>A0A2K1R7U4_POPTR</name>
<accession>A0A2K1R7U4</accession>
<feature type="transmembrane region" description="Helical" evidence="1">
    <location>
        <begin position="54"/>
        <end position="71"/>
    </location>
</feature>
<gene>
    <name evidence="2" type="ORF">POPTR_T071800</name>
</gene>
<dbReference type="EMBL" id="KZ623382">
    <property type="protein sequence ID" value="PNS23347.1"/>
    <property type="molecule type" value="Genomic_DNA"/>
</dbReference>
<keyword evidence="1" id="KW-1133">Transmembrane helix</keyword>
<dbReference type="InParanoid" id="A0A2K1R7U4"/>